<feature type="non-terminal residue" evidence="1">
    <location>
        <position position="1"/>
    </location>
</feature>
<dbReference type="AlphaFoldDB" id="A0A699X9J7"/>
<name>A0A699X9J7_TANCI</name>
<sequence>GQRHQAGAGLDDVQVELLGDAIAEVGCADLRDRQAAGGHHDITRQDGFAVRGDTEQFALLFHAGHLARHAPADAARIALGFQHADDLLGRVVAEQLA</sequence>
<proteinExistence type="predicted"/>
<accession>A0A699X9J7</accession>
<comment type="caution">
    <text evidence="1">The sequence shown here is derived from an EMBL/GenBank/DDBJ whole genome shotgun (WGS) entry which is preliminary data.</text>
</comment>
<gene>
    <name evidence="1" type="ORF">Tci_926587</name>
</gene>
<dbReference type="EMBL" id="BKCJ011808087">
    <property type="protein sequence ID" value="GFD54618.1"/>
    <property type="molecule type" value="Genomic_DNA"/>
</dbReference>
<reference evidence="1" key="1">
    <citation type="journal article" date="2019" name="Sci. Rep.">
        <title>Draft genome of Tanacetum cinerariifolium, the natural source of mosquito coil.</title>
        <authorList>
            <person name="Yamashiro T."/>
            <person name="Shiraishi A."/>
            <person name="Satake H."/>
            <person name="Nakayama K."/>
        </authorList>
    </citation>
    <scope>NUCLEOTIDE SEQUENCE</scope>
</reference>
<organism evidence="1">
    <name type="scientific">Tanacetum cinerariifolium</name>
    <name type="common">Dalmatian daisy</name>
    <name type="synonym">Chrysanthemum cinerariifolium</name>
    <dbReference type="NCBI Taxonomy" id="118510"/>
    <lineage>
        <taxon>Eukaryota</taxon>
        <taxon>Viridiplantae</taxon>
        <taxon>Streptophyta</taxon>
        <taxon>Embryophyta</taxon>
        <taxon>Tracheophyta</taxon>
        <taxon>Spermatophyta</taxon>
        <taxon>Magnoliopsida</taxon>
        <taxon>eudicotyledons</taxon>
        <taxon>Gunneridae</taxon>
        <taxon>Pentapetalae</taxon>
        <taxon>asterids</taxon>
        <taxon>campanulids</taxon>
        <taxon>Asterales</taxon>
        <taxon>Asteraceae</taxon>
        <taxon>Asteroideae</taxon>
        <taxon>Anthemideae</taxon>
        <taxon>Anthemidinae</taxon>
        <taxon>Tanacetum</taxon>
    </lineage>
</organism>
<feature type="non-terminal residue" evidence="1">
    <location>
        <position position="97"/>
    </location>
</feature>
<protein>
    <submittedName>
        <fullName evidence="1">Uncharacterized protein</fullName>
    </submittedName>
</protein>
<evidence type="ECO:0000313" key="1">
    <source>
        <dbReference type="EMBL" id="GFD54618.1"/>
    </source>
</evidence>